<accession>S2W2W6</accession>
<organism evidence="6 7">
    <name type="scientific">Propionimicrobium lymphophilum ACS-093-V-SCH5</name>
    <dbReference type="NCBI Taxonomy" id="883161"/>
    <lineage>
        <taxon>Bacteria</taxon>
        <taxon>Bacillati</taxon>
        <taxon>Actinomycetota</taxon>
        <taxon>Actinomycetes</taxon>
        <taxon>Propionibacteriales</taxon>
        <taxon>Propionibacteriaceae</taxon>
        <taxon>Propionimicrobium</taxon>
    </lineage>
</organism>
<feature type="region of interest" description="Disordered" evidence="3">
    <location>
        <begin position="260"/>
        <end position="317"/>
    </location>
</feature>
<dbReference type="PATRIC" id="fig|883161.3.peg.1034"/>
<gene>
    <name evidence="6" type="ORF">HMPREF9306_01037</name>
</gene>
<protein>
    <recommendedName>
        <fullName evidence="5">M23ase beta-sheet core domain-containing protein</fullName>
    </recommendedName>
</protein>
<dbReference type="EMBL" id="AGZR01000005">
    <property type="protein sequence ID" value="EPD33496.1"/>
    <property type="molecule type" value="Genomic_DNA"/>
</dbReference>
<dbReference type="AlphaFoldDB" id="S2W2W6"/>
<feature type="signal peptide" evidence="4">
    <location>
        <begin position="1"/>
        <end position="29"/>
    </location>
</feature>
<dbReference type="SUPFAM" id="SSF51261">
    <property type="entry name" value="Duplicated hybrid motif"/>
    <property type="match status" value="1"/>
</dbReference>
<evidence type="ECO:0000256" key="3">
    <source>
        <dbReference type="SAM" id="MobiDB-lite"/>
    </source>
</evidence>
<dbReference type="Proteomes" id="UP000014417">
    <property type="component" value="Unassembled WGS sequence"/>
</dbReference>
<keyword evidence="1 4" id="KW-0732">Signal</keyword>
<dbReference type="RefSeq" id="WP_016455870.1">
    <property type="nucleotide sequence ID" value="NZ_KE150269.1"/>
</dbReference>
<evidence type="ECO:0000313" key="7">
    <source>
        <dbReference type="Proteomes" id="UP000014417"/>
    </source>
</evidence>
<dbReference type="Pfam" id="PF01551">
    <property type="entry name" value="Peptidase_M23"/>
    <property type="match status" value="1"/>
</dbReference>
<dbReference type="GO" id="GO:0004222">
    <property type="term" value="F:metalloendopeptidase activity"/>
    <property type="evidence" value="ECO:0007669"/>
    <property type="project" value="TreeGrafter"/>
</dbReference>
<evidence type="ECO:0000256" key="4">
    <source>
        <dbReference type="SAM" id="SignalP"/>
    </source>
</evidence>
<feature type="coiled-coil region" evidence="2">
    <location>
        <begin position="57"/>
        <end position="126"/>
    </location>
</feature>
<evidence type="ECO:0000259" key="5">
    <source>
        <dbReference type="Pfam" id="PF01551"/>
    </source>
</evidence>
<evidence type="ECO:0000256" key="2">
    <source>
        <dbReference type="SAM" id="Coils"/>
    </source>
</evidence>
<dbReference type="PANTHER" id="PTHR21666:SF289">
    <property type="entry name" value="L-ALA--D-GLU ENDOPEPTIDASE"/>
    <property type="match status" value="1"/>
</dbReference>
<keyword evidence="7" id="KW-1185">Reference proteome</keyword>
<feature type="compositionally biased region" description="Low complexity" evidence="3">
    <location>
        <begin position="279"/>
        <end position="311"/>
    </location>
</feature>
<dbReference type="Gene3D" id="2.70.70.10">
    <property type="entry name" value="Glucose Permease (Domain IIA)"/>
    <property type="match status" value="1"/>
</dbReference>
<proteinExistence type="predicted"/>
<dbReference type="PANTHER" id="PTHR21666">
    <property type="entry name" value="PEPTIDASE-RELATED"/>
    <property type="match status" value="1"/>
</dbReference>
<sequence length="443" mass="47455">MALNQKALKCLVGAITFATCFSLAVPADADELDAKKYQLAGRINEANSSINYSNEKLDQASKLLASSRSELADAQAVLAKAEADLSQANDAEQQRAKELGAAEAQLNEQNEKITKGKKAIDEQRNKAAAEMRTMHQQNTALLSIGMLLSENGNTSDINSRVQWAQTLYNSNVGEIKRLTQMQLDNQKAQEDKAVAENQARQLRDSAAQQVETKKAASLAAQNAKTKVNELVAANEQAEASAKQAVNQAISNRDSMQAQMNQVTQQINARDAAAERRAAQIEAARQAEQAAKAQQQSQAARPAPAPAPSRSGRLFKPANGPYTSPFGWRFHPILKYSMLHTGTDIGAPCGAPIYAAESGVVVKYVPTAYSGGYGNRVVIDHGVVGGNRMTAAYNHATSFVVGVGQSVSRGQVIGYVGTTGYSTGCHLDFELWVNGQITDAAPYL</sequence>
<name>S2W2W6_9ACTN</name>
<dbReference type="InterPro" id="IPR011055">
    <property type="entry name" value="Dup_hybrid_motif"/>
</dbReference>
<dbReference type="HOGENOM" id="CLU_029425_4_3_11"/>
<evidence type="ECO:0000313" key="6">
    <source>
        <dbReference type="EMBL" id="EPD33496.1"/>
    </source>
</evidence>
<reference evidence="6 7" key="1">
    <citation type="submission" date="2013-04" db="EMBL/GenBank/DDBJ databases">
        <title>The Genome Sequence of Propionimicrobium lymphophilum ACS-093-V-SCH5.</title>
        <authorList>
            <consortium name="The Broad Institute Genomics Platform"/>
            <person name="Earl A."/>
            <person name="Ward D."/>
            <person name="Feldgarden M."/>
            <person name="Gevers D."/>
            <person name="Saerens B."/>
            <person name="Vaneechoutte M."/>
            <person name="Walker B."/>
            <person name="Young S."/>
            <person name="Zeng Q."/>
            <person name="Gargeya S."/>
            <person name="Fitzgerald M."/>
            <person name="Haas B."/>
            <person name="Abouelleil A."/>
            <person name="Allen A.W."/>
            <person name="Alvarado L."/>
            <person name="Arachchi H.M."/>
            <person name="Berlin A.M."/>
            <person name="Chapman S.B."/>
            <person name="Gainer-Dewar J."/>
            <person name="Goldberg J."/>
            <person name="Griggs A."/>
            <person name="Gujja S."/>
            <person name="Hansen M."/>
            <person name="Howarth C."/>
            <person name="Imamovic A."/>
            <person name="Ireland A."/>
            <person name="Larimer J."/>
            <person name="McCowan C."/>
            <person name="Murphy C."/>
            <person name="Pearson M."/>
            <person name="Poon T.W."/>
            <person name="Priest M."/>
            <person name="Roberts A."/>
            <person name="Saif S."/>
            <person name="Shea T."/>
            <person name="Sisk P."/>
            <person name="Sykes S."/>
            <person name="Wortman J."/>
            <person name="Nusbaum C."/>
            <person name="Birren B."/>
        </authorList>
    </citation>
    <scope>NUCLEOTIDE SEQUENCE [LARGE SCALE GENOMIC DNA]</scope>
    <source>
        <strain evidence="6 7">ACS-093-V-SCH5</strain>
    </source>
</reference>
<feature type="domain" description="M23ase beta-sheet core" evidence="5">
    <location>
        <begin position="339"/>
        <end position="438"/>
    </location>
</feature>
<dbReference type="CDD" id="cd12797">
    <property type="entry name" value="M23_peptidase"/>
    <property type="match status" value="1"/>
</dbReference>
<dbReference type="InterPro" id="IPR050570">
    <property type="entry name" value="Cell_wall_metabolism_enzyme"/>
</dbReference>
<keyword evidence="2" id="KW-0175">Coiled coil</keyword>
<dbReference type="InterPro" id="IPR016047">
    <property type="entry name" value="M23ase_b-sheet_dom"/>
</dbReference>
<dbReference type="STRING" id="883161.HMPREF9306_01037"/>
<dbReference type="OrthoDB" id="1099523at2"/>
<comment type="caution">
    <text evidence="6">The sequence shown here is derived from an EMBL/GenBank/DDBJ whole genome shotgun (WGS) entry which is preliminary data.</text>
</comment>
<evidence type="ECO:0000256" key="1">
    <source>
        <dbReference type="ARBA" id="ARBA00022729"/>
    </source>
</evidence>
<feature type="chain" id="PRO_5004501570" description="M23ase beta-sheet core domain-containing protein" evidence="4">
    <location>
        <begin position="30"/>
        <end position="443"/>
    </location>
</feature>